<dbReference type="GO" id="GO:0006633">
    <property type="term" value="P:fatty acid biosynthetic process"/>
    <property type="evidence" value="ECO:0007669"/>
    <property type="project" value="UniProtKB-KW"/>
</dbReference>
<dbReference type="OrthoDB" id="417891at2759"/>
<dbReference type="STRING" id="1202772.A0A1V9YQQ9"/>
<protein>
    <submittedName>
        <fullName evidence="8">Enoyl-ACP reductase</fullName>
    </submittedName>
</protein>
<comment type="pathway">
    <text evidence="1">Lipid metabolism.</text>
</comment>
<dbReference type="PIRSF" id="PIRSF000094">
    <property type="entry name" value="Enoyl-ACP_rdct"/>
    <property type="match status" value="1"/>
</dbReference>
<keyword evidence="7" id="KW-0275">Fatty acid biosynthesis</keyword>
<comment type="caution">
    <text evidence="8">The sequence shown here is derived from an EMBL/GenBank/DDBJ whole genome shotgun (WGS) entry which is preliminary data.</text>
</comment>
<comment type="similarity">
    <text evidence="2">Belongs to the short-chain dehydrogenases/reductases (SDR) family. FabI subfamily.</text>
</comment>
<keyword evidence="5" id="KW-0560">Oxidoreductase</keyword>
<evidence type="ECO:0000256" key="7">
    <source>
        <dbReference type="ARBA" id="ARBA00023160"/>
    </source>
</evidence>
<dbReference type="PRINTS" id="PR00081">
    <property type="entry name" value="GDHRDH"/>
</dbReference>
<keyword evidence="4" id="KW-0276">Fatty acid metabolism</keyword>
<dbReference type="GO" id="GO:0004318">
    <property type="term" value="F:enoyl-[acyl-carrier-protein] reductase (NADH) activity"/>
    <property type="evidence" value="ECO:0007669"/>
    <property type="project" value="InterPro"/>
</dbReference>
<evidence type="ECO:0000313" key="9">
    <source>
        <dbReference type="Proteomes" id="UP000243579"/>
    </source>
</evidence>
<dbReference type="Gene3D" id="1.10.8.400">
    <property type="entry name" value="Enoyl acyl carrier protein reductase"/>
    <property type="match status" value="1"/>
</dbReference>
<evidence type="ECO:0000313" key="8">
    <source>
        <dbReference type="EMBL" id="OQR87990.1"/>
    </source>
</evidence>
<reference evidence="8 9" key="1">
    <citation type="journal article" date="2014" name="Genome Biol. Evol.">
        <title>The secreted proteins of Achlya hypogyna and Thraustotheca clavata identify the ancestral oomycete secretome and reveal gene acquisitions by horizontal gene transfer.</title>
        <authorList>
            <person name="Misner I."/>
            <person name="Blouin N."/>
            <person name="Leonard G."/>
            <person name="Richards T.A."/>
            <person name="Lane C.E."/>
        </authorList>
    </citation>
    <scope>NUCLEOTIDE SEQUENCE [LARGE SCALE GENOMIC DNA]</scope>
    <source>
        <strain evidence="8 9">ATCC 48635</strain>
    </source>
</reference>
<dbReference type="Proteomes" id="UP000243579">
    <property type="component" value="Unassembled WGS sequence"/>
</dbReference>
<dbReference type="PANTHER" id="PTHR43159">
    <property type="entry name" value="ENOYL-[ACYL-CARRIER-PROTEIN] REDUCTASE"/>
    <property type="match status" value="1"/>
</dbReference>
<gene>
    <name evidence="8" type="ORF">ACHHYP_07692</name>
</gene>
<evidence type="ECO:0000256" key="5">
    <source>
        <dbReference type="ARBA" id="ARBA00023002"/>
    </source>
</evidence>
<dbReference type="InterPro" id="IPR014358">
    <property type="entry name" value="Enoyl-ACP_Rdtase_NADH"/>
</dbReference>
<dbReference type="SUPFAM" id="SSF51735">
    <property type="entry name" value="NAD(P)-binding Rossmann-fold domains"/>
    <property type="match status" value="1"/>
</dbReference>
<keyword evidence="6" id="KW-0443">Lipid metabolism</keyword>
<keyword evidence="3" id="KW-0444">Lipid biosynthesis</keyword>
<evidence type="ECO:0000256" key="2">
    <source>
        <dbReference type="ARBA" id="ARBA00009233"/>
    </source>
</evidence>
<dbReference type="InterPro" id="IPR036291">
    <property type="entry name" value="NAD(P)-bd_dom_sf"/>
</dbReference>
<evidence type="ECO:0000256" key="6">
    <source>
        <dbReference type="ARBA" id="ARBA00023098"/>
    </source>
</evidence>
<dbReference type="InterPro" id="IPR002347">
    <property type="entry name" value="SDR_fam"/>
</dbReference>
<keyword evidence="9" id="KW-1185">Reference proteome</keyword>
<name>A0A1V9YQQ9_ACHHY</name>
<dbReference type="Gene3D" id="3.40.50.720">
    <property type="entry name" value="NAD(P)-binding Rossmann-like Domain"/>
    <property type="match status" value="1"/>
</dbReference>
<dbReference type="Pfam" id="PF13561">
    <property type="entry name" value="adh_short_C2"/>
    <property type="match status" value="1"/>
</dbReference>
<dbReference type="AlphaFoldDB" id="A0A1V9YQQ9"/>
<dbReference type="EMBL" id="JNBR01001415">
    <property type="protein sequence ID" value="OQR87990.1"/>
    <property type="molecule type" value="Genomic_DNA"/>
</dbReference>
<accession>A0A1V9YQQ9</accession>
<evidence type="ECO:0000256" key="3">
    <source>
        <dbReference type="ARBA" id="ARBA00022516"/>
    </source>
</evidence>
<evidence type="ECO:0000256" key="1">
    <source>
        <dbReference type="ARBA" id="ARBA00005189"/>
    </source>
</evidence>
<sequence>MSGGLGLAGKKALVVGLANKHSLAFAIASALQVHGCDVGIVSAPVSFDRAAKALASLPRPPTCHIACDVSAPADLASLASVAPVDCLVHSVAFASSDALTKPFKDTTAESFWQSLHISSYSLVGLVQHVGLNPGASVVALSYLGAVRAIPNYNVMGPAKAALEATCRALALELGPQQVRVNAVSAGPVNTLSARGIPGISKMRQHVADTAPLQRNITPDEVAQAAAFLCSPLASGITGQTLYVDGGMSVVAMVPPKADQP</sequence>
<evidence type="ECO:0000256" key="4">
    <source>
        <dbReference type="ARBA" id="ARBA00022832"/>
    </source>
</evidence>
<proteinExistence type="inferred from homology"/>
<dbReference type="PANTHER" id="PTHR43159:SF2">
    <property type="entry name" value="ENOYL-[ACYL-CARRIER-PROTEIN] REDUCTASE [NADH], CHLOROPLASTIC"/>
    <property type="match status" value="1"/>
</dbReference>
<organism evidence="8 9">
    <name type="scientific">Achlya hypogyna</name>
    <name type="common">Oomycete</name>
    <name type="synonym">Protoachlya hypogyna</name>
    <dbReference type="NCBI Taxonomy" id="1202772"/>
    <lineage>
        <taxon>Eukaryota</taxon>
        <taxon>Sar</taxon>
        <taxon>Stramenopiles</taxon>
        <taxon>Oomycota</taxon>
        <taxon>Saprolegniomycetes</taxon>
        <taxon>Saprolegniales</taxon>
        <taxon>Achlyaceae</taxon>
        <taxon>Achlya</taxon>
    </lineage>
</organism>